<proteinExistence type="predicted"/>
<name>A0A803PYJ0_CANSA</name>
<dbReference type="Gramene" id="evm.model.06.475">
    <property type="protein sequence ID" value="cds.evm.model.06.475"/>
    <property type="gene ID" value="evm.TU.06.475"/>
</dbReference>
<evidence type="ECO:0000313" key="1">
    <source>
        <dbReference type="EnsemblPlants" id="cds.evm.model.06.475"/>
    </source>
</evidence>
<dbReference type="Proteomes" id="UP000596661">
    <property type="component" value="Chromosome 6"/>
</dbReference>
<dbReference type="EMBL" id="UZAU01000565">
    <property type="status" value="NOT_ANNOTATED_CDS"/>
    <property type="molecule type" value="Genomic_DNA"/>
</dbReference>
<keyword evidence="2" id="KW-1185">Reference proteome</keyword>
<sequence length="372" mass="42451">MAKKKRVIQKPVSRVEDLIDEADETGEKGETDGLNLIAEVVKVGELGRGNGNQEKEFEYDLHTGTRSNRSWAQIVEQEEKLELEQGIYQASAKNHWNSLAMEPMIKDGVKIAQVDVDEVKEQAANWSSTLICMVLGTNPPHTVFKGFIKRVWGHLEIAQIARMANGLTMSWEKPIAVRGFTGIYLKLMRLKHQLKKFNYETVGNIGRTYHEAKTRYLEARLQAQTHPTNLNLQQNEFTAAGVFSKHEKSYHSFLKQRSKVIWIRKGDTNTSYFHACLKKRKIENRIVSFTIDHGVVNDNFKEVVEHFLCHFRSYMGSSNKVSKGLNMKCLKYGVVLTLDQQLEMLKLFTDKEIKKALFSIPDSKSPGPDGYG</sequence>
<organism evidence="1 2">
    <name type="scientific">Cannabis sativa</name>
    <name type="common">Hemp</name>
    <name type="synonym">Marijuana</name>
    <dbReference type="NCBI Taxonomy" id="3483"/>
    <lineage>
        <taxon>Eukaryota</taxon>
        <taxon>Viridiplantae</taxon>
        <taxon>Streptophyta</taxon>
        <taxon>Embryophyta</taxon>
        <taxon>Tracheophyta</taxon>
        <taxon>Spermatophyta</taxon>
        <taxon>Magnoliopsida</taxon>
        <taxon>eudicotyledons</taxon>
        <taxon>Gunneridae</taxon>
        <taxon>Pentapetalae</taxon>
        <taxon>rosids</taxon>
        <taxon>fabids</taxon>
        <taxon>Rosales</taxon>
        <taxon>Cannabaceae</taxon>
        <taxon>Cannabis</taxon>
    </lineage>
</organism>
<dbReference type="AlphaFoldDB" id="A0A803PYJ0"/>
<reference evidence="1" key="1">
    <citation type="submission" date="2018-11" db="EMBL/GenBank/DDBJ databases">
        <authorList>
            <person name="Grassa J C."/>
        </authorList>
    </citation>
    <scope>NUCLEOTIDE SEQUENCE [LARGE SCALE GENOMIC DNA]</scope>
</reference>
<protein>
    <submittedName>
        <fullName evidence="1">Uncharacterized protein</fullName>
    </submittedName>
</protein>
<dbReference type="EnsemblPlants" id="evm.model.06.475">
    <property type="protein sequence ID" value="cds.evm.model.06.475"/>
    <property type="gene ID" value="evm.TU.06.475"/>
</dbReference>
<evidence type="ECO:0000313" key="2">
    <source>
        <dbReference type="Proteomes" id="UP000596661"/>
    </source>
</evidence>
<accession>A0A803PYJ0</accession>
<reference evidence="1" key="2">
    <citation type="submission" date="2021-03" db="UniProtKB">
        <authorList>
            <consortium name="EnsemblPlants"/>
        </authorList>
    </citation>
    <scope>IDENTIFICATION</scope>
</reference>